<dbReference type="InterPro" id="IPR038717">
    <property type="entry name" value="Tc1-like_DDE_dom"/>
</dbReference>
<dbReference type="Proteomes" id="UP000199072">
    <property type="component" value="Unassembled WGS sequence"/>
</dbReference>
<keyword evidence="2" id="KW-0378">Hydrolase</keyword>
<dbReference type="Pfam" id="PF13358">
    <property type="entry name" value="DDE_3"/>
    <property type="match status" value="1"/>
</dbReference>
<organism evidence="2 3">
    <name type="scientific">Mucilaginibacter pineti</name>
    <dbReference type="NCBI Taxonomy" id="1391627"/>
    <lineage>
        <taxon>Bacteria</taxon>
        <taxon>Pseudomonadati</taxon>
        <taxon>Bacteroidota</taxon>
        <taxon>Sphingobacteriia</taxon>
        <taxon>Sphingobacteriales</taxon>
        <taxon>Sphingobacteriaceae</taxon>
        <taxon>Mucilaginibacter</taxon>
    </lineage>
</organism>
<keyword evidence="3" id="KW-1185">Reference proteome</keyword>
<accession>A0A1G6Z1F7</accession>
<keyword evidence="2" id="KW-0540">Nuclease</keyword>
<dbReference type="EMBL" id="FNAI01000003">
    <property type="protein sequence ID" value="SDD96371.1"/>
    <property type="molecule type" value="Genomic_DNA"/>
</dbReference>
<feature type="domain" description="Tc1-like transposase DDE" evidence="1">
    <location>
        <begin position="272"/>
        <end position="417"/>
    </location>
</feature>
<gene>
    <name evidence="2" type="ORF">SAMN05216464_103177</name>
</gene>
<sequence>MREFKRIQAAYPERLKDMDFYMPEPPPPHRPTAFYVRLMELLPRLLAGEKPGVKAKPVWKKYRLICPRGYAYLPFTALFYQWIADNGFPLKPNLLPPIPAEDLKVLKKWRQSDSRRNWQIAVTLEMAAGGATVTEVARKIEAMRKTVGDWIAAYIKNGLKAFELARHKIAPEVARRMKERKEHIIKLLHEPPKSYGLNRTSWTITALSQQYGRVFEKTISWAQVKYCLKQLRYTFKKSRDVLTSQDLKFREKIKMIQQTLNKLKPGEKFFSIDEYGPVGIRIKGGRMLKAPGEPYDVPDKQKHKGIVICRAALELSTNQVSHFFSKRKNTFETIKLLEMLLEQYSDQKCIYLCWDAVSWHRSGILLDFIKEHNRAGAPEIKLAPLPARTQYLNVIESVFGGLARTVIHNSDYSSVDDCQQAITGYFKTRNQHFQENPIRAGKKIWGMEPVAAKFCETCNCRSRHAMRGVANYQFTWLR</sequence>
<dbReference type="Gene3D" id="3.30.420.10">
    <property type="entry name" value="Ribonuclease H-like superfamily/Ribonuclease H"/>
    <property type="match status" value="1"/>
</dbReference>
<dbReference type="NCBIfam" id="NF033545">
    <property type="entry name" value="transpos_IS630"/>
    <property type="match status" value="1"/>
</dbReference>
<dbReference type="GO" id="GO:0004519">
    <property type="term" value="F:endonuclease activity"/>
    <property type="evidence" value="ECO:0007669"/>
    <property type="project" value="UniProtKB-KW"/>
</dbReference>
<keyword evidence="2" id="KW-0255">Endonuclease</keyword>
<dbReference type="AlphaFoldDB" id="A0A1G6Z1F7"/>
<evidence type="ECO:0000313" key="2">
    <source>
        <dbReference type="EMBL" id="SDD96371.1"/>
    </source>
</evidence>
<dbReference type="InterPro" id="IPR047655">
    <property type="entry name" value="Transpos_IS630-like"/>
</dbReference>
<name>A0A1G6Z1F7_9SPHI</name>
<dbReference type="OrthoDB" id="9803878at2"/>
<dbReference type="STRING" id="1391627.SAMN05216464_103177"/>
<proteinExistence type="predicted"/>
<evidence type="ECO:0000259" key="1">
    <source>
        <dbReference type="Pfam" id="PF13358"/>
    </source>
</evidence>
<dbReference type="InterPro" id="IPR036397">
    <property type="entry name" value="RNaseH_sf"/>
</dbReference>
<protein>
    <submittedName>
        <fullName evidence="2">DDE superfamily endonuclease</fullName>
    </submittedName>
</protein>
<reference evidence="2 3" key="1">
    <citation type="submission" date="2016-10" db="EMBL/GenBank/DDBJ databases">
        <authorList>
            <person name="de Groot N.N."/>
        </authorList>
    </citation>
    <scope>NUCLEOTIDE SEQUENCE [LARGE SCALE GENOMIC DNA]</scope>
    <source>
        <strain evidence="2 3">47C3B</strain>
    </source>
</reference>
<dbReference type="GO" id="GO:0003676">
    <property type="term" value="F:nucleic acid binding"/>
    <property type="evidence" value="ECO:0007669"/>
    <property type="project" value="InterPro"/>
</dbReference>
<evidence type="ECO:0000313" key="3">
    <source>
        <dbReference type="Proteomes" id="UP000199072"/>
    </source>
</evidence>
<dbReference type="RefSeq" id="WP_091147962.1">
    <property type="nucleotide sequence ID" value="NZ_FNAI01000003.1"/>
</dbReference>